<dbReference type="SUPFAM" id="SSF48452">
    <property type="entry name" value="TPR-like"/>
    <property type="match status" value="1"/>
</dbReference>
<dbReference type="GO" id="GO:0005739">
    <property type="term" value="C:mitochondrion"/>
    <property type="evidence" value="ECO:0007669"/>
    <property type="project" value="TreeGrafter"/>
</dbReference>
<dbReference type="EMBL" id="KZ662935">
    <property type="protein sequence ID" value="PPS17346.1"/>
    <property type="molecule type" value="Genomic_DNA"/>
</dbReference>
<feature type="repeat" description="PPR" evidence="3">
    <location>
        <begin position="251"/>
        <end position="281"/>
    </location>
</feature>
<dbReference type="PANTHER" id="PTHR45717:SF3">
    <property type="entry name" value="OS04G0544400 PROTEIN"/>
    <property type="match status" value="1"/>
</dbReference>
<dbReference type="Pfam" id="PF01535">
    <property type="entry name" value="PPR"/>
    <property type="match status" value="3"/>
</dbReference>
<feature type="region of interest" description="Disordered" evidence="4">
    <location>
        <begin position="519"/>
        <end position="544"/>
    </location>
</feature>
<dbReference type="Pfam" id="PF13812">
    <property type="entry name" value="PPR_3"/>
    <property type="match status" value="1"/>
</dbReference>
<keyword evidence="2" id="KW-0677">Repeat</keyword>
<evidence type="ECO:0000313" key="5">
    <source>
        <dbReference type="EMBL" id="PPS17346.1"/>
    </source>
</evidence>
<accession>A0A2P5YP28</accession>
<name>A0A2P5YP28_GOSBA</name>
<proteinExistence type="inferred from homology"/>
<evidence type="ECO:0000313" key="6">
    <source>
        <dbReference type="Proteomes" id="UP000239757"/>
    </source>
</evidence>
<dbReference type="Gene3D" id="1.25.40.10">
    <property type="entry name" value="Tetratricopeptide repeat domain"/>
    <property type="match status" value="3"/>
</dbReference>
<feature type="repeat" description="PPR" evidence="3">
    <location>
        <begin position="392"/>
        <end position="426"/>
    </location>
</feature>
<dbReference type="OrthoDB" id="1908178at2759"/>
<evidence type="ECO:0000256" key="4">
    <source>
        <dbReference type="SAM" id="MobiDB-lite"/>
    </source>
</evidence>
<dbReference type="PROSITE" id="PS51375">
    <property type="entry name" value="PPR"/>
    <property type="match status" value="3"/>
</dbReference>
<evidence type="ECO:0000256" key="2">
    <source>
        <dbReference type="ARBA" id="ARBA00022737"/>
    </source>
</evidence>
<dbReference type="NCBIfam" id="TIGR00756">
    <property type="entry name" value="PPR"/>
    <property type="match status" value="4"/>
</dbReference>
<protein>
    <recommendedName>
        <fullName evidence="7">Pentacotripeptide-repeat region of PRORP domain-containing protein</fullName>
    </recommendedName>
</protein>
<evidence type="ECO:0008006" key="7">
    <source>
        <dbReference type="Google" id="ProtNLM"/>
    </source>
</evidence>
<gene>
    <name evidence="5" type="ORF">GOBAR_AA03210</name>
</gene>
<organism evidence="5 6">
    <name type="scientific">Gossypium barbadense</name>
    <name type="common">Sea Island cotton</name>
    <name type="synonym">Hibiscus barbadensis</name>
    <dbReference type="NCBI Taxonomy" id="3634"/>
    <lineage>
        <taxon>Eukaryota</taxon>
        <taxon>Viridiplantae</taxon>
        <taxon>Streptophyta</taxon>
        <taxon>Embryophyta</taxon>
        <taxon>Tracheophyta</taxon>
        <taxon>Spermatophyta</taxon>
        <taxon>Magnoliopsida</taxon>
        <taxon>eudicotyledons</taxon>
        <taxon>Gunneridae</taxon>
        <taxon>Pentapetalae</taxon>
        <taxon>rosids</taxon>
        <taxon>malvids</taxon>
        <taxon>Malvales</taxon>
        <taxon>Malvaceae</taxon>
        <taxon>Malvoideae</taxon>
        <taxon>Gossypium</taxon>
    </lineage>
</organism>
<dbReference type="FunFam" id="1.25.40.10:FF:000253">
    <property type="entry name" value="Pentatricopeptide repeat-containing protein"/>
    <property type="match status" value="1"/>
</dbReference>
<comment type="similarity">
    <text evidence="1">Belongs to the PPR family. P subfamily.</text>
</comment>
<dbReference type="Proteomes" id="UP000239757">
    <property type="component" value="Unassembled WGS sequence"/>
</dbReference>
<sequence length="544" mass="62404">MLLQPSSLLNHRVSISSADSYSRQLPCRIPKFILSRTPSFQKLPITCSLSQVHSYGTVDFERRPMVKWNALYKKISLMENPELGSASVLNEWEKGGRKLTKWELCRVVKELRKYKRFKQALEMMDLLQAIVTGVYEWMNNRGERFRFSASDAAIQLDLISKVRGVSSAEDFFLQLPDTLKDKRIYGALLNAYVRARMQEKAESLIDNMRNKGYALHPLPFNVMMTLYMNLKEYDKVESMISEMMEKNIRLDIYSYNIWLSSCGSQGYVERMEQVYEQMKEDRSINPNWTTFSTMATMYIKMGLSEKAEECLRNVESRITGRDRIPYHYLITLYGTVGNKEEVYRIWKVYKSIFPSIPNLGYHAMISSLVRASDIEGAEKIYEEWLSVKTSYDPRIANLLMGLYVKEGNLDKAQSFFNHIADVGGKPNSSSWEILAEGNIQEERIDEALSCLKEAFATEGSRSWRPKPTNVSAFFNLCDEKEDTESREVVVGLLRQSGYLKNEAYASQISLSDGAVESVLPTYSSGDENQDDDSEVLLNQLQGSA</sequence>
<dbReference type="InterPro" id="IPR011990">
    <property type="entry name" value="TPR-like_helical_dom_sf"/>
</dbReference>
<evidence type="ECO:0000256" key="1">
    <source>
        <dbReference type="ARBA" id="ARBA00007626"/>
    </source>
</evidence>
<dbReference type="PANTHER" id="PTHR45717">
    <property type="entry name" value="OS12G0527900 PROTEIN"/>
    <property type="match status" value="1"/>
</dbReference>
<dbReference type="GO" id="GO:0003729">
    <property type="term" value="F:mRNA binding"/>
    <property type="evidence" value="ECO:0007669"/>
    <property type="project" value="UniProtKB-ARBA"/>
</dbReference>
<dbReference type="AlphaFoldDB" id="A0A2P5YP28"/>
<reference evidence="5 6" key="1">
    <citation type="submission" date="2015-01" db="EMBL/GenBank/DDBJ databases">
        <title>Genome of allotetraploid Gossypium barbadense reveals genomic plasticity and fiber elongation in cotton evolution.</title>
        <authorList>
            <person name="Chen X."/>
            <person name="Liu X."/>
            <person name="Zhao B."/>
            <person name="Zheng H."/>
            <person name="Hu Y."/>
            <person name="Lu G."/>
            <person name="Yang C."/>
            <person name="Chen J."/>
            <person name="Shan C."/>
            <person name="Zhang L."/>
            <person name="Zhou Y."/>
            <person name="Wang L."/>
            <person name="Guo W."/>
            <person name="Bai Y."/>
            <person name="Ruan J."/>
            <person name="Shangguan X."/>
            <person name="Mao Y."/>
            <person name="Jiang J."/>
            <person name="Zhu Y."/>
            <person name="Lei J."/>
            <person name="Kang H."/>
            <person name="Chen S."/>
            <person name="He X."/>
            <person name="Wang R."/>
            <person name="Wang Y."/>
            <person name="Chen J."/>
            <person name="Wang L."/>
            <person name="Yu S."/>
            <person name="Wang B."/>
            <person name="Wei J."/>
            <person name="Song S."/>
            <person name="Lu X."/>
            <person name="Gao Z."/>
            <person name="Gu W."/>
            <person name="Deng X."/>
            <person name="Ma D."/>
            <person name="Wang S."/>
            <person name="Liang W."/>
            <person name="Fang L."/>
            <person name="Cai C."/>
            <person name="Zhu X."/>
            <person name="Zhou B."/>
            <person name="Zhang Y."/>
            <person name="Chen Z."/>
            <person name="Xu S."/>
            <person name="Zhu R."/>
            <person name="Wang S."/>
            <person name="Zhang T."/>
            <person name="Zhao G."/>
        </authorList>
    </citation>
    <scope>NUCLEOTIDE SEQUENCE [LARGE SCALE GENOMIC DNA]</scope>
    <source>
        <strain evidence="6">cv. Xinhai21</strain>
        <tissue evidence="5">Leaf</tissue>
    </source>
</reference>
<dbReference type="InterPro" id="IPR002885">
    <property type="entry name" value="PPR_rpt"/>
</dbReference>
<feature type="repeat" description="PPR" evidence="3">
    <location>
        <begin position="181"/>
        <end position="215"/>
    </location>
</feature>
<evidence type="ECO:0000256" key="3">
    <source>
        <dbReference type="PROSITE-ProRule" id="PRU00708"/>
    </source>
</evidence>
<dbReference type="FunFam" id="1.25.40.10:FF:000516">
    <property type="entry name" value="Pentatricopeptide repeat-containing protein"/>
    <property type="match status" value="1"/>
</dbReference>